<comment type="caution">
    <text evidence="4">The sequence shown here is derived from an EMBL/GenBank/DDBJ whole genome shotgun (WGS) entry which is preliminary data.</text>
</comment>
<gene>
    <name evidence="1" type="ORF">BJG266_LOCUS46133</name>
    <name evidence="2" type="ORF">BJG266_LOCUS46137</name>
    <name evidence="3" type="ORF">QVE165_LOCUS63161</name>
    <name evidence="4" type="ORF">QVE165_LOCUS63165</name>
</gene>
<proteinExistence type="predicted"/>
<evidence type="ECO:0000313" key="4">
    <source>
        <dbReference type="EMBL" id="CAF1660653.1"/>
    </source>
</evidence>
<dbReference type="OrthoDB" id="10049184at2759"/>
<keyword evidence="5" id="KW-1185">Reference proteome</keyword>
<dbReference type="EMBL" id="CAJNOI010004623">
    <property type="protein sequence ID" value="CAF1549478.1"/>
    <property type="molecule type" value="Genomic_DNA"/>
</dbReference>
<dbReference type="AlphaFoldDB" id="A0A816FEV1"/>
<dbReference type="EMBL" id="CAJNOI010004625">
    <property type="protein sequence ID" value="CAF1549530.1"/>
    <property type="molecule type" value="Genomic_DNA"/>
</dbReference>
<reference evidence="4" key="1">
    <citation type="submission" date="2021-02" db="EMBL/GenBank/DDBJ databases">
        <authorList>
            <person name="Nowell W R."/>
        </authorList>
    </citation>
    <scope>NUCLEOTIDE SEQUENCE</scope>
</reference>
<dbReference type="EMBL" id="CAJNOM010005016">
    <property type="protein sequence ID" value="CAF1660640.1"/>
    <property type="molecule type" value="Genomic_DNA"/>
</dbReference>
<dbReference type="Proteomes" id="UP000663832">
    <property type="component" value="Unassembled WGS sequence"/>
</dbReference>
<protein>
    <submittedName>
        <fullName evidence="4">Uncharacterized protein</fullName>
    </submittedName>
</protein>
<accession>A0A816FEV1</accession>
<evidence type="ECO:0000313" key="2">
    <source>
        <dbReference type="EMBL" id="CAF1549530.1"/>
    </source>
</evidence>
<organism evidence="4 5">
    <name type="scientific">Adineta steineri</name>
    <dbReference type="NCBI Taxonomy" id="433720"/>
    <lineage>
        <taxon>Eukaryota</taxon>
        <taxon>Metazoa</taxon>
        <taxon>Spiralia</taxon>
        <taxon>Gnathifera</taxon>
        <taxon>Rotifera</taxon>
        <taxon>Eurotatoria</taxon>
        <taxon>Bdelloidea</taxon>
        <taxon>Adinetida</taxon>
        <taxon>Adinetidae</taxon>
        <taxon>Adineta</taxon>
    </lineage>
</organism>
<dbReference type="Proteomes" id="UP000663877">
    <property type="component" value="Unassembled WGS sequence"/>
</dbReference>
<dbReference type="EMBL" id="CAJNOM010005018">
    <property type="protein sequence ID" value="CAF1660653.1"/>
    <property type="molecule type" value="Genomic_DNA"/>
</dbReference>
<evidence type="ECO:0000313" key="1">
    <source>
        <dbReference type="EMBL" id="CAF1549478.1"/>
    </source>
</evidence>
<evidence type="ECO:0000313" key="3">
    <source>
        <dbReference type="EMBL" id="CAF1660640.1"/>
    </source>
</evidence>
<sequence length="200" mass="23654">MYLSSTEPVVDQLSTVLLRTRLIEALHYSNFTVKVLFENIPVLDPHFPPNCTTEESIDQPAHKVPRYYQQLFGLSNCFSLVRDYEKKHNIKYDIMVRTRADIEFLKIPSTFDRESPYDINTTLFLPPNRFASKVDDGFAVGPMDAVEVYMNRYHSFRECITRDLHPERYLYFYLKYRKVKMIIDQNTVVGHIPHDPKRCH</sequence>
<evidence type="ECO:0000313" key="5">
    <source>
        <dbReference type="Proteomes" id="UP000663832"/>
    </source>
</evidence>
<name>A0A816FEV1_9BILA</name>